<keyword evidence="3" id="KW-1185">Reference proteome</keyword>
<dbReference type="PROSITE" id="PS50943">
    <property type="entry name" value="HTH_CROC1"/>
    <property type="match status" value="1"/>
</dbReference>
<dbReference type="RefSeq" id="WP_034431818.1">
    <property type="nucleotide sequence ID" value="NZ_CBTK010000088.1"/>
</dbReference>
<dbReference type="SMART" id="SM00530">
    <property type="entry name" value="HTH_XRE"/>
    <property type="match status" value="1"/>
</dbReference>
<accession>A0A7U7GAP6</accession>
<dbReference type="EMBL" id="CBTK010000088">
    <property type="protein sequence ID" value="CDH44626.1"/>
    <property type="molecule type" value="Genomic_DNA"/>
</dbReference>
<evidence type="ECO:0000259" key="1">
    <source>
        <dbReference type="PROSITE" id="PS50943"/>
    </source>
</evidence>
<sequence length="107" mass="11840">MIEFEKGSTNVYADLGFPDADEMLRKAELVTEIGKIIKARRWTQQRAAEVLGLSQPKLSELLRGRFRGVSEIKMLEYLARLGCDVKIVVSPPHLTGVPGQVALSIST</sequence>
<dbReference type="OrthoDB" id="9788479at2"/>
<reference evidence="2 3" key="1">
    <citation type="journal article" date="2014" name="ISME J.">
        <title>Candidatus Competibacter-lineage genomes retrieved from metagenomes reveal functional metabolic diversity.</title>
        <authorList>
            <person name="McIlroy S.J."/>
            <person name="Albertsen M."/>
            <person name="Andresen E.K."/>
            <person name="Saunders A.M."/>
            <person name="Kristiansen R."/>
            <person name="Stokholm-Bjerregaard M."/>
            <person name="Nielsen K.L."/>
            <person name="Nielsen P.H."/>
        </authorList>
    </citation>
    <scope>NUCLEOTIDE SEQUENCE [LARGE SCALE GENOMIC DNA]</scope>
    <source>
        <strain evidence="2 3">Run_B_J11</strain>
    </source>
</reference>
<dbReference type="InterPro" id="IPR010982">
    <property type="entry name" value="Lambda_DNA-bd_dom_sf"/>
</dbReference>
<gene>
    <name evidence="2" type="ORF">BN874_1780003</name>
</gene>
<protein>
    <submittedName>
        <fullName evidence="2">Helix-turn-helix motif</fullName>
    </submittedName>
</protein>
<dbReference type="GO" id="GO:0003677">
    <property type="term" value="F:DNA binding"/>
    <property type="evidence" value="ECO:0007669"/>
    <property type="project" value="InterPro"/>
</dbReference>
<comment type="caution">
    <text evidence="2">The sequence shown here is derived from an EMBL/GenBank/DDBJ whole genome shotgun (WGS) entry which is preliminary data.</text>
</comment>
<dbReference type="Pfam" id="PF13744">
    <property type="entry name" value="HTH_37"/>
    <property type="match status" value="1"/>
</dbReference>
<organism evidence="2 3">
    <name type="scientific">Candidatus Contendobacter odensis Run_B_J11</name>
    <dbReference type="NCBI Taxonomy" id="1400861"/>
    <lineage>
        <taxon>Bacteria</taxon>
        <taxon>Pseudomonadati</taxon>
        <taxon>Pseudomonadota</taxon>
        <taxon>Gammaproteobacteria</taxon>
        <taxon>Candidatus Competibacteraceae</taxon>
        <taxon>Candidatus Contendibacter</taxon>
    </lineage>
</organism>
<proteinExistence type="predicted"/>
<name>A0A7U7GAP6_9GAMM</name>
<evidence type="ECO:0000313" key="2">
    <source>
        <dbReference type="EMBL" id="CDH44626.1"/>
    </source>
</evidence>
<dbReference type="InterPro" id="IPR039554">
    <property type="entry name" value="HigA2-like_HTH"/>
</dbReference>
<dbReference type="SUPFAM" id="SSF47413">
    <property type="entry name" value="lambda repressor-like DNA-binding domains"/>
    <property type="match status" value="1"/>
</dbReference>
<evidence type="ECO:0000313" key="3">
    <source>
        <dbReference type="Proteomes" id="UP000019184"/>
    </source>
</evidence>
<dbReference type="Proteomes" id="UP000019184">
    <property type="component" value="Unassembled WGS sequence"/>
</dbReference>
<dbReference type="InterPro" id="IPR001387">
    <property type="entry name" value="Cro/C1-type_HTH"/>
</dbReference>
<dbReference type="AlphaFoldDB" id="A0A7U7GAP6"/>
<feature type="domain" description="HTH cro/C1-type" evidence="1">
    <location>
        <begin position="38"/>
        <end position="88"/>
    </location>
</feature>
<dbReference type="CDD" id="cd00093">
    <property type="entry name" value="HTH_XRE"/>
    <property type="match status" value="1"/>
</dbReference>
<dbReference type="Gene3D" id="1.10.260.40">
    <property type="entry name" value="lambda repressor-like DNA-binding domains"/>
    <property type="match status" value="1"/>
</dbReference>